<dbReference type="RefSeq" id="WP_259629551.1">
    <property type="nucleotide sequence ID" value="NZ_JANYMP010000041.1"/>
</dbReference>
<name>A0A9X3AJ56_9PSEU</name>
<feature type="transmembrane region" description="Helical" evidence="1">
    <location>
        <begin position="168"/>
        <end position="184"/>
    </location>
</feature>
<keyword evidence="3" id="KW-1185">Reference proteome</keyword>
<keyword evidence="1" id="KW-0812">Transmembrane</keyword>
<feature type="transmembrane region" description="Helical" evidence="1">
    <location>
        <begin position="102"/>
        <end position="122"/>
    </location>
</feature>
<feature type="transmembrane region" description="Helical" evidence="1">
    <location>
        <begin position="65"/>
        <end position="82"/>
    </location>
</feature>
<evidence type="ECO:0000313" key="3">
    <source>
        <dbReference type="Proteomes" id="UP001141259"/>
    </source>
</evidence>
<proteinExistence type="predicted"/>
<protein>
    <submittedName>
        <fullName evidence="2">Uncharacterized protein</fullName>
    </submittedName>
</protein>
<dbReference type="AlphaFoldDB" id="A0A9X3AJ56"/>
<comment type="caution">
    <text evidence="2">The sequence shown here is derived from an EMBL/GenBank/DDBJ whole genome shotgun (WGS) entry which is preliminary data.</text>
</comment>
<accession>A0A9X3AJ56</accession>
<evidence type="ECO:0000256" key="1">
    <source>
        <dbReference type="SAM" id="Phobius"/>
    </source>
</evidence>
<sequence length="209" mass="23327">MAIVQLVLLGRVLGMDPHDQLVTLETSLFLENEILDPLGISTAYTGLMLSALTPWGYFRHWWVTVKFWLTLIAILLGSIYLGKTLERVVEAAKVGESWSVTPMFIGTGWTLATLALMVWISIEKPWGRRNAGQERTKRAAVRRAEWNPDARVFLVALAVPIVEYLARVEYPLLTLGAAIGFAIYRGRRLRAARRVPAPVRGAQVAAKSE</sequence>
<dbReference type="Proteomes" id="UP001141259">
    <property type="component" value="Unassembled WGS sequence"/>
</dbReference>
<dbReference type="EMBL" id="JANYMP010000041">
    <property type="protein sequence ID" value="MCS7484097.1"/>
    <property type="molecule type" value="Genomic_DNA"/>
</dbReference>
<evidence type="ECO:0000313" key="2">
    <source>
        <dbReference type="EMBL" id="MCS7484097.1"/>
    </source>
</evidence>
<keyword evidence="1" id="KW-1133">Transmembrane helix</keyword>
<gene>
    <name evidence="2" type="ORF">NZH93_45305</name>
</gene>
<keyword evidence="1" id="KW-0472">Membrane</keyword>
<organism evidence="2 3">
    <name type="scientific">Umezawaea endophytica</name>
    <dbReference type="NCBI Taxonomy" id="1654476"/>
    <lineage>
        <taxon>Bacteria</taxon>
        <taxon>Bacillati</taxon>
        <taxon>Actinomycetota</taxon>
        <taxon>Actinomycetes</taxon>
        <taxon>Pseudonocardiales</taxon>
        <taxon>Pseudonocardiaceae</taxon>
        <taxon>Umezawaea</taxon>
    </lineage>
</organism>
<reference evidence="2" key="1">
    <citation type="submission" date="2022-08" db="EMBL/GenBank/DDBJ databases">
        <authorList>
            <person name="Tistechok S."/>
            <person name="Samborskyy M."/>
            <person name="Roman I."/>
        </authorList>
    </citation>
    <scope>NUCLEOTIDE SEQUENCE</scope>
    <source>
        <strain evidence="2">DSM 103496</strain>
    </source>
</reference>